<gene>
    <name evidence="1" type="ORF">IF202_10625</name>
</gene>
<proteinExistence type="predicted"/>
<protein>
    <submittedName>
        <fullName evidence="1">DUF481 domain-containing protein</fullName>
    </submittedName>
</protein>
<sequence length="257" mass="28991">MSFLKRLIYIIFMISIPVSYAVEPVKPLKALKLPRPLEPLNTELELGIFAASGNTNSKAAKGKVLIKQDFREWKNEYLLDMFYTQNVYDGETEVTAQKLFFSTQSDYKLSSENTSVFVFGSYTDDRLSGYDYQSTIAIGYSARLFSNETSFLNYSVGPGYSFTRANDGERISSNIVRIEGKYRYNLSFNSKFTQTLSTEIALNRGQNTESKSESAISAMLRQNLSMKAAYSVIHNSDPLDSNEKTDTVTSLTLAYSF</sequence>
<reference evidence="1 2" key="1">
    <citation type="submission" date="2020-09" db="EMBL/GenBank/DDBJ databases">
        <title>Marinomonas sp. nov., isolated from the cysticercosis algae of Qingdao, China.</title>
        <authorList>
            <person name="Sun X."/>
        </authorList>
    </citation>
    <scope>NUCLEOTIDE SEQUENCE [LARGE SCALE GENOMIC DNA]</scope>
    <source>
        <strain evidence="1 2">SM2066</strain>
    </source>
</reference>
<dbReference type="EMBL" id="JACYFC010000003">
    <property type="protein sequence ID" value="MBD5771504.1"/>
    <property type="molecule type" value="Genomic_DNA"/>
</dbReference>
<dbReference type="RefSeq" id="WP_191594881.1">
    <property type="nucleotide sequence ID" value="NZ_JACYFC010000003.1"/>
</dbReference>
<dbReference type="InterPro" id="IPR007433">
    <property type="entry name" value="DUF481"/>
</dbReference>
<evidence type="ECO:0000313" key="1">
    <source>
        <dbReference type="EMBL" id="MBD5771504.1"/>
    </source>
</evidence>
<evidence type="ECO:0000313" key="2">
    <source>
        <dbReference type="Proteomes" id="UP000604161"/>
    </source>
</evidence>
<comment type="caution">
    <text evidence="1">The sequence shown here is derived from an EMBL/GenBank/DDBJ whole genome shotgun (WGS) entry which is preliminary data.</text>
</comment>
<name>A0ABR8P157_9GAMM</name>
<keyword evidence="2" id="KW-1185">Reference proteome</keyword>
<dbReference type="Pfam" id="PF04338">
    <property type="entry name" value="DUF481"/>
    <property type="match status" value="1"/>
</dbReference>
<organism evidence="1 2">
    <name type="scientific">Marinomonas colpomeniae</name>
    <dbReference type="NCBI Taxonomy" id="2774408"/>
    <lineage>
        <taxon>Bacteria</taxon>
        <taxon>Pseudomonadati</taxon>
        <taxon>Pseudomonadota</taxon>
        <taxon>Gammaproteobacteria</taxon>
        <taxon>Oceanospirillales</taxon>
        <taxon>Oceanospirillaceae</taxon>
        <taxon>Marinomonas</taxon>
    </lineage>
</organism>
<accession>A0ABR8P157</accession>
<dbReference type="Proteomes" id="UP000604161">
    <property type="component" value="Unassembled WGS sequence"/>
</dbReference>